<evidence type="ECO:0000313" key="4">
    <source>
        <dbReference type="Proteomes" id="UP000296469"/>
    </source>
</evidence>
<gene>
    <name evidence="3" type="ORF">E5225_16440</name>
</gene>
<proteinExistence type="predicted"/>
<keyword evidence="4" id="KW-1185">Reference proteome</keyword>
<dbReference type="InterPro" id="IPR002881">
    <property type="entry name" value="DUF58"/>
</dbReference>
<evidence type="ECO:0000259" key="2">
    <source>
        <dbReference type="Pfam" id="PF01882"/>
    </source>
</evidence>
<dbReference type="KEGG" id="celz:E5225_16440"/>
<dbReference type="Proteomes" id="UP000296469">
    <property type="component" value="Chromosome"/>
</dbReference>
<dbReference type="PANTHER" id="PTHR33608">
    <property type="entry name" value="BLL2464 PROTEIN"/>
    <property type="match status" value="1"/>
</dbReference>
<dbReference type="PANTHER" id="PTHR33608:SF14">
    <property type="entry name" value="POSSIBLE CONSERVED SECRETED PROTEIN"/>
    <property type="match status" value="1"/>
</dbReference>
<feature type="region of interest" description="Disordered" evidence="1">
    <location>
        <begin position="185"/>
        <end position="212"/>
    </location>
</feature>
<reference evidence="3 4" key="1">
    <citation type="submission" date="2019-04" db="EMBL/GenBank/DDBJ databases">
        <title>Isolation and identification of Cellulomonas shaoxiangyii sp. Nov. isolated from feces of the Tibetan antelopes (Pantholops hodgsonii) in the Qinghai-Tibet plateau of China.</title>
        <authorList>
            <person name="Tian Z."/>
        </authorList>
    </citation>
    <scope>NUCLEOTIDE SEQUENCE [LARGE SCALE GENOMIC DNA]</scope>
    <source>
        <strain evidence="3 4">Z28</strain>
    </source>
</reference>
<dbReference type="OrthoDB" id="9776116at2"/>
<evidence type="ECO:0000256" key="1">
    <source>
        <dbReference type="SAM" id="MobiDB-lite"/>
    </source>
</evidence>
<dbReference type="AlphaFoldDB" id="A0A4P7SNR7"/>
<protein>
    <submittedName>
        <fullName evidence="3">DUF58 domain-containing protein</fullName>
    </submittedName>
</protein>
<name>A0A4P7SNR7_9CELL</name>
<feature type="region of interest" description="Disordered" evidence="1">
    <location>
        <begin position="67"/>
        <end position="89"/>
    </location>
</feature>
<feature type="compositionally biased region" description="Gly residues" evidence="1">
    <location>
        <begin position="80"/>
        <end position="89"/>
    </location>
</feature>
<evidence type="ECO:0000313" key="3">
    <source>
        <dbReference type="EMBL" id="QCB94916.1"/>
    </source>
</evidence>
<dbReference type="Pfam" id="PF01882">
    <property type="entry name" value="DUF58"/>
    <property type="match status" value="1"/>
</dbReference>
<feature type="region of interest" description="Disordered" evidence="1">
    <location>
        <begin position="261"/>
        <end position="282"/>
    </location>
</feature>
<accession>A0A4P7SNR7</accession>
<feature type="domain" description="DUF58" evidence="2">
    <location>
        <begin position="210"/>
        <end position="385"/>
    </location>
</feature>
<dbReference type="EMBL" id="CP039291">
    <property type="protein sequence ID" value="QCB94916.1"/>
    <property type="molecule type" value="Genomic_DNA"/>
</dbReference>
<organism evidence="3 4">
    <name type="scientific">Cellulomonas shaoxiangyii</name>
    <dbReference type="NCBI Taxonomy" id="2566013"/>
    <lineage>
        <taxon>Bacteria</taxon>
        <taxon>Bacillati</taxon>
        <taxon>Actinomycetota</taxon>
        <taxon>Actinomycetes</taxon>
        <taxon>Micrococcales</taxon>
        <taxon>Cellulomonadaceae</taxon>
        <taxon>Cellulomonas</taxon>
    </lineage>
</organism>
<feature type="compositionally biased region" description="Basic and acidic residues" evidence="1">
    <location>
        <begin position="203"/>
        <end position="212"/>
    </location>
</feature>
<sequence length="450" mass="47715">MTSAPADPRAPATVRWTPVTSVTLGAAACVVLLLVGAFSGRPDVAVLGAGPLLVTVREVLRRPAGPVRASLAAGQDDAGEGSGEGAGEGGRLTGTVVLHAPPGAVAANLDVLRHDQPVADALVQVRGVRRVPVLTRTVRTGPQEVATVHVQGVGAGAASVAHPTPPVARRTVVLPTAGVLPDVPLPPRLRGLTGGHPSPRPGEGGDLRDVHPWAPGDRLRRIDWRVTARRSPDLRELWVRREHALAEAVVVLVVDSRDDVGPDPLTWRGSQPPRPQDATSLDRARQAASAVARAFLDRGDRVGLDDLGVRRRPLPPGGGRRQLDRIRHALALTHPEGEPATRLRPPRVPSGALVVLFSTFLDDEAAATAEQWRRAGHRVLAVDVLPRVRTAHLGSREQLALRIVQVRRADRLAALADHDVELVTWRDAPGVALQALARRARRRPGAGVPA</sequence>